<keyword evidence="1" id="KW-1133">Transmembrane helix</keyword>
<feature type="transmembrane region" description="Helical" evidence="1">
    <location>
        <begin position="157"/>
        <end position="178"/>
    </location>
</feature>
<dbReference type="Proteomes" id="UP000465221">
    <property type="component" value="Unassembled WGS sequence"/>
</dbReference>
<dbReference type="PANTHER" id="PTHR34391:SF1">
    <property type="entry name" value="UPF0658 GOLGI APPARATUS MEMBRANE PROTEIN C1952.10C-RELATED"/>
    <property type="match status" value="1"/>
</dbReference>
<evidence type="ECO:0000313" key="2">
    <source>
        <dbReference type="EMBL" id="GFF46142.1"/>
    </source>
</evidence>
<sequence length="203" mass="22941">MPFACIYEAILSLDAIYHKNNICLLAICASNICVAVYAVLQYTKIEGAIDSVRASTDGMGDHLVDISRDIWIYIRPAELAVPVMLGIGTLVLVPASCRLHKDYAWAIYKCIQGNTELRLRYIAYKVYLVLIKFDFFFLVAFIVQYDLIDVHFKEPEYSLTMAFIPASLLVMVFGIYCVKAELKIAMGFIISFHVTESCCRHSV</sequence>
<dbReference type="PANTHER" id="PTHR34391">
    <property type="entry name" value="UPF0658 GOLGI APPARATUS MEMBRANE PROTEIN C1952.10C-RELATED"/>
    <property type="match status" value="1"/>
</dbReference>
<gene>
    <name evidence="2" type="ORF">IFM46972_07970</name>
</gene>
<dbReference type="AlphaFoldDB" id="A0A8H3P5H5"/>
<comment type="caution">
    <text evidence="2">The sequence shown here is derived from an EMBL/GenBank/DDBJ whole genome shotgun (WGS) entry which is preliminary data.</text>
</comment>
<proteinExistence type="predicted"/>
<keyword evidence="1" id="KW-0472">Membrane</keyword>
<name>A0A8H3P5H5_9EURO</name>
<feature type="transmembrane region" description="Helical" evidence="1">
    <location>
        <begin position="21"/>
        <end position="40"/>
    </location>
</feature>
<dbReference type="EMBL" id="BLKC01000064">
    <property type="protein sequence ID" value="GFF46142.1"/>
    <property type="molecule type" value="Genomic_DNA"/>
</dbReference>
<feature type="transmembrane region" description="Helical" evidence="1">
    <location>
        <begin position="70"/>
        <end position="93"/>
    </location>
</feature>
<dbReference type="InterPro" id="IPR040410">
    <property type="entry name" value="UPF0658_Golgi"/>
</dbReference>
<protein>
    <submittedName>
        <fullName evidence="2">Uncharacterized protein</fullName>
    </submittedName>
</protein>
<keyword evidence="1" id="KW-0812">Transmembrane</keyword>
<reference evidence="2 3" key="1">
    <citation type="submission" date="2020-01" db="EMBL/GenBank/DDBJ databases">
        <title>Draft genome sequence of Aspergillus udagawae IFM 46972.</title>
        <authorList>
            <person name="Takahashi H."/>
            <person name="Yaguchi T."/>
        </authorList>
    </citation>
    <scope>NUCLEOTIDE SEQUENCE [LARGE SCALE GENOMIC DNA]</scope>
    <source>
        <strain evidence="2 3">IFM 46972</strain>
    </source>
</reference>
<accession>A0A8H3P5H5</accession>
<evidence type="ECO:0000256" key="1">
    <source>
        <dbReference type="SAM" id="Phobius"/>
    </source>
</evidence>
<evidence type="ECO:0000313" key="3">
    <source>
        <dbReference type="Proteomes" id="UP000465221"/>
    </source>
</evidence>
<organism evidence="2 3">
    <name type="scientific">Aspergillus udagawae</name>
    <dbReference type="NCBI Taxonomy" id="91492"/>
    <lineage>
        <taxon>Eukaryota</taxon>
        <taxon>Fungi</taxon>
        <taxon>Dikarya</taxon>
        <taxon>Ascomycota</taxon>
        <taxon>Pezizomycotina</taxon>
        <taxon>Eurotiomycetes</taxon>
        <taxon>Eurotiomycetidae</taxon>
        <taxon>Eurotiales</taxon>
        <taxon>Aspergillaceae</taxon>
        <taxon>Aspergillus</taxon>
        <taxon>Aspergillus subgen. Fumigati</taxon>
    </lineage>
</organism>
<feature type="transmembrane region" description="Helical" evidence="1">
    <location>
        <begin position="126"/>
        <end position="145"/>
    </location>
</feature>
<dbReference type="GO" id="GO:0005794">
    <property type="term" value="C:Golgi apparatus"/>
    <property type="evidence" value="ECO:0007669"/>
    <property type="project" value="TreeGrafter"/>
</dbReference>